<dbReference type="EMBL" id="NFEA01000049">
    <property type="protein sequence ID" value="OTZ28876.1"/>
    <property type="molecule type" value="Genomic_DNA"/>
</dbReference>
<feature type="transmembrane region" description="Helical" evidence="1">
    <location>
        <begin position="390"/>
        <end position="407"/>
    </location>
</feature>
<feature type="transmembrane region" description="Helical" evidence="1">
    <location>
        <begin position="334"/>
        <end position="355"/>
    </location>
</feature>
<proteinExistence type="predicted"/>
<accession>A0A9X6FTX0</accession>
<reference evidence="2 3" key="1">
    <citation type="submission" date="2016-10" db="EMBL/GenBank/DDBJ databases">
        <title>Comparative genomics of Bacillus thuringiensis reveals a path to pathogens against multiple invertebrate hosts.</title>
        <authorList>
            <person name="Zheng J."/>
            <person name="Gao Q."/>
            <person name="Liu H."/>
            <person name="Peng D."/>
            <person name="Ruan L."/>
            <person name="Sun M."/>
        </authorList>
    </citation>
    <scope>NUCLEOTIDE SEQUENCE [LARGE SCALE GENOMIC DNA]</scope>
    <source>
        <strain evidence="2">BGSC 4M3</strain>
    </source>
</reference>
<feature type="transmembrane region" description="Helical" evidence="1">
    <location>
        <begin position="122"/>
        <end position="144"/>
    </location>
</feature>
<dbReference type="RefSeq" id="WP_001031895.1">
    <property type="nucleotide sequence ID" value="NZ_NFEA01000049.1"/>
</dbReference>
<feature type="transmembrane region" description="Helical" evidence="1">
    <location>
        <begin position="85"/>
        <end position="102"/>
    </location>
</feature>
<gene>
    <name evidence="2" type="ORF">BK761_28470</name>
</gene>
<feature type="transmembrane region" description="Helical" evidence="1">
    <location>
        <begin position="164"/>
        <end position="186"/>
    </location>
</feature>
<protein>
    <submittedName>
        <fullName evidence="2">Uncharacterized protein</fullName>
    </submittedName>
</protein>
<feature type="transmembrane region" description="Helical" evidence="1">
    <location>
        <begin position="216"/>
        <end position="233"/>
    </location>
</feature>
<organism evidence="2 3">
    <name type="scientific">Bacillus thuringiensis subsp. darmstadiensis</name>
    <dbReference type="NCBI Taxonomy" id="132264"/>
    <lineage>
        <taxon>Bacteria</taxon>
        <taxon>Bacillati</taxon>
        <taxon>Bacillota</taxon>
        <taxon>Bacilli</taxon>
        <taxon>Bacillales</taxon>
        <taxon>Bacillaceae</taxon>
        <taxon>Bacillus</taxon>
        <taxon>Bacillus cereus group</taxon>
    </lineage>
</organism>
<feature type="transmembrane region" description="Helical" evidence="1">
    <location>
        <begin position="60"/>
        <end position="79"/>
    </location>
</feature>
<name>A0A9X6FTX0_BACUD</name>
<evidence type="ECO:0000313" key="2">
    <source>
        <dbReference type="EMBL" id="OTZ28876.1"/>
    </source>
</evidence>
<feature type="transmembrane region" description="Helical" evidence="1">
    <location>
        <begin position="193"/>
        <end position="210"/>
    </location>
</feature>
<feature type="transmembrane region" description="Helical" evidence="1">
    <location>
        <begin position="367"/>
        <end position="384"/>
    </location>
</feature>
<evidence type="ECO:0000256" key="1">
    <source>
        <dbReference type="SAM" id="Phobius"/>
    </source>
</evidence>
<comment type="caution">
    <text evidence="2">The sequence shown here is derived from an EMBL/GenBank/DDBJ whole genome shotgun (WGS) entry which is preliminary data.</text>
</comment>
<dbReference type="Proteomes" id="UP000195217">
    <property type="component" value="Unassembled WGS sequence"/>
</dbReference>
<dbReference type="AlphaFoldDB" id="A0A9X6FTX0"/>
<feature type="transmembrane region" description="Helical" evidence="1">
    <location>
        <begin position="7"/>
        <end position="25"/>
    </location>
</feature>
<evidence type="ECO:0000313" key="3">
    <source>
        <dbReference type="Proteomes" id="UP000195217"/>
    </source>
</evidence>
<keyword evidence="1" id="KW-1133">Transmembrane helix</keyword>
<keyword evidence="1" id="KW-0472">Membrane</keyword>
<sequence>MNKFKKIDRLIIVLLIITIFFARYFKVLYPEWYRIDFLIMVYLCMRLLKLKFKLKLSVAVSFYFLILIICINVMKFGIGTVAIDNLLMTFMPLTIIFYAIYLKTVYRYEVLHVEAYRFTKFLNIYFLFNSSIIVVQFLTGSFMMEQFFKINPLIEDHMTGFIGMSGGNILNFLWIATLLFNLYFYFEKKSVKRLIIILVEMVTMMGLSVVNENKMFFVTVIIYLLLFFFIQLVRVGIEAKHFRRFSQVVCFSVIGFFVLYVLNENIANEMDNVFNLLKDFMSNDIPDHHNERAYLNYLAFEVYNAATYGIGVNSIDLNNQSIHQHLGISSSSFIMMQGGLVYFIAIVNFYTLIILDLISINKRVTKFVMYIIVFVTMLIVAYATQPFRDHYVFAMLVSIYFACYLSFARTKEVKN</sequence>
<keyword evidence="1" id="KW-0812">Transmembrane</keyword>
<feature type="transmembrane region" description="Helical" evidence="1">
    <location>
        <begin position="245"/>
        <end position="262"/>
    </location>
</feature>